<feature type="domain" description="RapZ C-terminal" evidence="1">
    <location>
        <begin position="4"/>
        <end position="105"/>
    </location>
</feature>
<dbReference type="AlphaFoldDB" id="A0A2P2G1S9"/>
<evidence type="ECO:0000313" key="3">
    <source>
        <dbReference type="Proteomes" id="UP000256220"/>
    </source>
</evidence>
<dbReference type="GO" id="GO:0005524">
    <property type="term" value="F:ATP binding"/>
    <property type="evidence" value="ECO:0007669"/>
    <property type="project" value="InterPro"/>
</dbReference>
<reference evidence="2 3" key="1">
    <citation type="journal article" date="2014" name="Genome Announc.">
        <title>Draft Genome Sequence of Amycolatopsis lurida NRRL 2430, Producer of the Glycopeptide Family Antibiotic Ristocetin.</title>
        <authorList>
            <person name="Kwun M.J."/>
            <person name="Hong H.J."/>
        </authorList>
    </citation>
    <scope>NUCLEOTIDE SEQUENCE [LARGE SCALE GENOMIC DNA]</scope>
    <source>
        <strain evidence="2 3">NRRL 2430</strain>
    </source>
</reference>
<dbReference type="PANTHER" id="PTHR30448">
    <property type="entry name" value="RNASE ADAPTER PROTEIN RAPZ"/>
    <property type="match status" value="1"/>
</dbReference>
<organism evidence="2 3">
    <name type="scientific">Amycolatopsis lurida NRRL 2430</name>
    <dbReference type="NCBI Taxonomy" id="1460371"/>
    <lineage>
        <taxon>Bacteria</taxon>
        <taxon>Bacillati</taxon>
        <taxon>Actinomycetota</taxon>
        <taxon>Actinomycetes</taxon>
        <taxon>Pseudonocardiales</taxon>
        <taxon>Pseudonocardiaceae</taxon>
        <taxon>Amycolatopsis</taxon>
    </lineage>
</organism>
<dbReference type="EMBL" id="JFBM01000001">
    <property type="protein sequence ID" value="KFU82921.1"/>
    <property type="molecule type" value="Genomic_DNA"/>
</dbReference>
<accession>A0A2P2G1S9</accession>
<comment type="caution">
    <text evidence="2">The sequence shown here is derived from an EMBL/GenBank/DDBJ whole genome shotgun (WGS) entry which is preliminary data.</text>
</comment>
<dbReference type="RefSeq" id="WP_198935641.1">
    <property type="nucleotide sequence ID" value="NZ_JFBM01000001.1"/>
</dbReference>
<gene>
    <name evidence="2" type="ORF">BB31_00065</name>
</gene>
<evidence type="ECO:0000259" key="1">
    <source>
        <dbReference type="Pfam" id="PF22740"/>
    </source>
</evidence>
<name>A0A2P2G1S9_AMYLU</name>
<sequence>MSPRLEVVSFGYGHEDTPAADITIDVRQRFRDPHTSPALRALTGKHPDVYVKVAAYPGVRDLIAHTYRAALTLASLGPAPVTVAFGCVGGRHRSVVLADLLYRRALGTRLPGGVILQTSIRHCHIDLPVLARQGEPSPDDSGITTVAGEEC</sequence>
<evidence type="ECO:0000313" key="2">
    <source>
        <dbReference type="EMBL" id="KFU82921.1"/>
    </source>
</evidence>
<dbReference type="Pfam" id="PF22740">
    <property type="entry name" value="PapZ_C"/>
    <property type="match status" value="1"/>
</dbReference>
<dbReference type="PANTHER" id="PTHR30448:SF0">
    <property type="entry name" value="RNASE ADAPTER PROTEIN RAPZ"/>
    <property type="match status" value="1"/>
</dbReference>
<protein>
    <recommendedName>
        <fullName evidence="1">RapZ C-terminal domain-containing protein</fullName>
    </recommendedName>
</protein>
<dbReference type="InterPro" id="IPR053931">
    <property type="entry name" value="RapZ_C"/>
</dbReference>
<dbReference type="InterPro" id="IPR005337">
    <property type="entry name" value="RapZ-like"/>
</dbReference>
<keyword evidence="3" id="KW-1185">Reference proteome</keyword>
<dbReference type="Proteomes" id="UP000256220">
    <property type="component" value="Unassembled WGS sequence"/>
</dbReference>
<proteinExistence type="predicted"/>